<sequence length="41" mass="4176">MSAVVRVNATSYDFVCPASVNSSVFGVTSAVTPARPCTLAV</sequence>
<evidence type="ECO:0000313" key="2">
    <source>
        <dbReference type="Proteomes" id="UP000195062"/>
    </source>
</evidence>
<gene>
    <name evidence="1" type="ORF">CMMCAS07_02985</name>
</gene>
<dbReference type="EMBL" id="MDHH01000001">
    <property type="protein sequence ID" value="OUE03884.1"/>
    <property type="molecule type" value="Genomic_DNA"/>
</dbReference>
<accession>A0A251XK53</accession>
<name>A0A251XK53_CLAMM</name>
<proteinExistence type="predicted"/>
<protein>
    <submittedName>
        <fullName evidence="1">Uncharacterized protein</fullName>
    </submittedName>
</protein>
<dbReference type="Proteomes" id="UP000195062">
    <property type="component" value="Unassembled WGS sequence"/>
</dbReference>
<reference evidence="1 2" key="1">
    <citation type="submission" date="2016-08" db="EMBL/GenBank/DDBJ databases">
        <title>Genome sequence of Clavibacter michiganensis subsp. michiganensis strain CASJ007.</title>
        <authorList>
            <person name="Thapa S.P."/>
            <person name="Coaker G."/>
        </authorList>
    </citation>
    <scope>NUCLEOTIDE SEQUENCE [LARGE SCALE GENOMIC DNA]</scope>
    <source>
        <strain evidence="1">CASJ007</strain>
    </source>
</reference>
<dbReference type="AlphaFoldDB" id="A0A251XK53"/>
<evidence type="ECO:0000313" key="1">
    <source>
        <dbReference type="EMBL" id="OUE03884.1"/>
    </source>
</evidence>
<comment type="caution">
    <text evidence="1">The sequence shown here is derived from an EMBL/GenBank/DDBJ whole genome shotgun (WGS) entry which is preliminary data.</text>
</comment>
<keyword evidence="2" id="KW-1185">Reference proteome</keyword>
<organism evidence="1 2">
    <name type="scientific">Clavibacter michiganensis subsp. michiganensis</name>
    <dbReference type="NCBI Taxonomy" id="33013"/>
    <lineage>
        <taxon>Bacteria</taxon>
        <taxon>Bacillati</taxon>
        <taxon>Actinomycetota</taxon>
        <taxon>Actinomycetes</taxon>
        <taxon>Micrococcales</taxon>
        <taxon>Microbacteriaceae</taxon>
        <taxon>Clavibacter</taxon>
    </lineage>
</organism>